<comment type="function">
    <text evidence="7 9">Catalyzes the formation of 6,7-dimethyl-8-ribityllumazine by condensation of 5-amino-6-(D-ribitylamino)uracil with 3,4-dihydroxy-2-butanone 4-phosphate. This is the penultimate step in the biosynthesis of riboflavin.</text>
</comment>
<dbReference type="GO" id="GO:0009349">
    <property type="term" value="C:riboflavin synthase complex"/>
    <property type="evidence" value="ECO:0007669"/>
    <property type="project" value="UniProtKB-UniRule"/>
</dbReference>
<reference evidence="10" key="1">
    <citation type="submission" date="2020-06" db="EMBL/GenBank/DDBJ databases">
        <title>Legume-microbial interactions unlock mineral nutrients during tropical forest succession.</title>
        <authorList>
            <person name="Epihov D.Z."/>
        </authorList>
    </citation>
    <scope>NUCLEOTIDE SEQUENCE [LARGE SCALE GENOMIC DNA]</scope>
    <source>
        <strain evidence="10">Pan2503</strain>
    </source>
</reference>
<dbReference type="FunFam" id="3.40.50.960:FF:000001">
    <property type="entry name" value="6,7-dimethyl-8-ribityllumazine synthase"/>
    <property type="match status" value="1"/>
</dbReference>
<feature type="binding site" evidence="9">
    <location>
        <begin position="82"/>
        <end position="83"/>
    </location>
    <ligand>
        <name>(2S)-2-hydroxy-3-oxobutyl phosphate</name>
        <dbReference type="ChEBI" id="CHEBI:58830"/>
    </ligand>
</feature>
<protein>
    <recommendedName>
        <fullName evidence="8 9">6,7-dimethyl-8-ribityllumazine synthase</fullName>
        <shortName evidence="9">DMRL synthase</shortName>
        <shortName evidence="9">LS</shortName>
        <shortName evidence="9">Lumazine synthase</shortName>
        <ecNumber evidence="3 9">2.5.1.78</ecNumber>
    </recommendedName>
</protein>
<dbReference type="GO" id="GO:0005829">
    <property type="term" value="C:cytosol"/>
    <property type="evidence" value="ECO:0007669"/>
    <property type="project" value="TreeGrafter"/>
</dbReference>
<evidence type="ECO:0000313" key="10">
    <source>
        <dbReference type="EMBL" id="MBA0084163.1"/>
    </source>
</evidence>
<evidence type="ECO:0000256" key="7">
    <source>
        <dbReference type="ARBA" id="ARBA00058151"/>
    </source>
</evidence>
<proteinExistence type="inferred from homology"/>
<evidence type="ECO:0000256" key="3">
    <source>
        <dbReference type="ARBA" id="ARBA00012664"/>
    </source>
</evidence>
<keyword evidence="4 9" id="KW-0686">Riboflavin biosynthesis</keyword>
<dbReference type="PANTHER" id="PTHR21058">
    <property type="entry name" value="6,7-DIMETHYL-8-RIBITYLLUMAZINE SYNTHASE DMRL SYNTHASE LUMAZINE SYNTHASE"/>
    <property type="match status" value="1"/>
</dbReference>
<evidence type="ECO:0000313" key="11">
    <source>
        <dbReference type="Proteomes" id="UP000567293"/>
    </source>
</evidence>
<organism evidence="10 11">
    <name type="scientific">Candidatus Acidiferrum panamense</name>
    <dbReference type="NCBI Taxonomy" id="2741543"/>
    <lineage>
        <taxon>Bacteria</taxon>
        <taxon>Pseudomonadati</taxon>
        <taxon>Acidobacteriota</taxon>
        <taxon>Terriglobia</taxon>
        <taxon>Candidatus Acidiferrales</taxon>
        <taxon>Candidatus Acidiferrum</taxon>
    </lineage>
</organism>
<dbReference type="EC" id="2.5.1.78" evidence="3 9"/>
<dbReference type="CDD" id="cd09209">
    <property type="entry name" value="Lumazine_synthase-I"/>
    <property type="match status" value="1"/>
</dbReference>
<dbReference type="SUPFAM" id="SSF52121">
    <property type="entry name" value="Lumazine synthase"/>
    <property type="match status" value="1"/>
</dbReference>
<evidence type="ECO:0000256" key="4">
    <source>
        <dbReference type="ARBA" id="ARBA00022619"/>
    </source>
</evidence>
<evidence type="ECO:0000256" key="5">
    <source>
        <dbReference type="ARBA" id="ARBA00022679"/>
    </source>
</evidence>
<dbReference type="InterPro" id="IPR036467">
    <property type="entry name" value="LS/RS_sf"/>
</dbReference>
<keyword evidence="5 9" id="KW-0808">Transferase</keyword>
<dbReference type="NCBIfam" id="TIGR00114">
    <property type="entry name" value="lumazine-synth"/>
    <property type="match status" value="1"/>
</dbReference>
<comment type="caution">
    <text evidence="10">The sequence shown here is derived from an EMBL/GenBank/DDBJ whole genome shotgun (WGS) entry which is preliminary data.</text>
</comment>
<comment type="similarity">
    <text evidence="2 9">Belongs to the DMRL synthase family.</text>
</comment>
<dbReference type="GO" id="GO:0009231">
    <property type="term" value="P:riboflavin biosynthetic process"/>
    <property type="evidence" value="ECO:0007669"/>
    <property type="project" value="UniProtKB-UniRule"/>
</dbReference>
<dbReference type="UniPathway" id="UPA00275">
    <property type="reaction ID" value="UER00404"/>
</dbReference>
<dbReference type="HAMAP" id="MF_00178">
    <property type="entry name" value="Lumazine_synth"/>
    <property type="match status" value="1"/>
</dbReference>
<comment type="pathway">
    <text evidence="1 9">Cofactor biosynthesis; riboflavin biosynthesis; riboflavin from 2-hydroxy-3-oxobutyl phosphate and 5-amino-6-(D-ribitylamino)uracil: step 1/2.</text>
</comment>
<feature type="binding site" evidence="9">
    <location>
        <position position="19"/>
    </location>
    <ligand>
        <name>5-amino-6-(D-ribitylamino)uracil</name>
        <dbReference type="ChEBI" id="CHEBI:15934"/>
    </ligand>
</feature>
<evidence type="ECO:0000256" key="6">
    <source>
        <dbReference type="ARBA" id="ARBA00048785"/>
    </source>
</evidence>
<evidence type="ECO:0000256" key="8">
    <source>
        <dbReference type="ARBA" id="ARBA00072606"/>
    </source>
</evidence>
<feature type="active site" description="Proton donor" evidence="9">
    <location>
        <position position="85"/>
    </location>
</feature>
<feature type="binding site" evidence="9">
    <location>
        <begin position="53"/>
        <end position="55"/>
    </location>
    <ligand>
        <name>5-amino-6-(D-ribitylamino)uracil</name>
        <dbReference type="ChEBI" id="CHEBI:15934"/>
    </ligand>
</feature>
<feature type="binding site" evidence="9">
    <location>
        <begin position="77"/>
        <end position="79"/>
    </location>
    <ligand>
        <name>5-amino-6-(D-ribitylamino)uracil</name>
        <dbReference type="ChEBI" id="CHEBI:15934"/>
    </ligand>
</feature>
<dbReference type="InterPro" id="IPR034964">
    <property type="entry name" value="LS"/>
</dbReference>
<feature type="binding site" evidence="9">
    <location>
        <position position="110"/>
    </location>
    <ligand>
        <name>5-amino-6-(D-ribitylamino)uracil</name>
        <dbReference type="ChEBI" id="CHEBI:15934"/>
    </ligand>
</feature>
<gene>
    <name evidence="9" type="primary">ribH</name>
    <name evidence="10" type="ORF">HRJ53_04135</name>
</gene>
<dbReference type="InterPro" id="IPR002180">
    <property type="entry name" value="LS/RS"/>
</dbReference>
<dbReference type="EMBL" id="JACDQQ010000398">
    <property type="protein sequence ID" value="MBA0084163.1"/>
    <property type="molecule type" value="Genomic_DNA"/>
</dbReference>
<dbReference type="AlphaFoldDB" id="A0A7V8SVR2"/>
<evidence type="ECO:0000256" key="9">
    <source>
        <dbReference type="HAMAP-Rule" id="MF_00178"/>
    </source>
</evidence>
<dbReference type="GO" id="GO:0000906">
    <property type="term" value="F:6,7-dimethyl-8-ribityllumazine synthase activity"/>
    <property type="evidence" value="ECO:0007669"/>
    <property type="project" value="UniProtKB-UniRule"/>
</dbReference>
<dbReference type="Pfam" id="PF00885">
    <property type="entry name" value="DMRL_synthase"/>
    <property type="match status" value="1"/>
</dbReference>
<dbReference type="Gene3D" id="3.40.50.960">
    <property type="entry name" value="Lumazine/riboflavin synthase"/>
    <property type="match status" value="1"/>
</dbReference>
<comment type="catalytic activity">
    <reaction evidence="6 9">
        <text>(2S)-2-hydroxy-3-oxobutyl phosphate + 5-amino-6-(D-ribitylamino)uracil = 6,7-dimethyl-8-(1-D-ribityl)lumazine + phosphate + 2 H2O + H(+)</text>
        <dbReference type="Rhea" id="RHEA:26152"/>
        <dbReference type="ChEBI" id="CHEBI:15377"/>
        <dbReference type="ChEBI" id="CHEBI:15378"/>
        <dbReference type="ChEBI" id="CHEBI:15934"/>
        <dbReference type="ChEBI" id="CHEBI:43474"/>
        <dbReference type="ChEBI" id="CHEBI:58201"/>
        <dbReference type="ChEBI" id="CHEBI:58830"/>
        <dbReference type="EC" id="2.5.1.78"/>
    </reaction>
</comment>
<accession>A0A7V8SVR2</accession>
<name>A0A7V8SVR2_9BACT</name>
<keyword evidence="11" id="KW-1185">Reference proteome</keyword>
<feature type="binding site" evidence="9">
    <location>
        <position position="124"/>
    </location>
    <ligand>
        <name>(2S)-2-hydroxy-3-oxobutyl phosphate</name>
        <dbReference type="ChEBI" id="CHEBI:58830"/>
    </ligand>
</feature>
<evidence type="ECO:0000256" key="2">
    <source>
        <dbReference type="ARBA" id="ARBA00007424"/>
    </source>
</evidence>
<dbReference type="Proteomes" id="UP000567293">
    <property type="component" value="Unassembled WGS sequence"/>
</dbReference>
<evidence type="ECO:0000256" key="1">
    <source>
        <dbReference type="ARBA" id="ARBA00004917"/>
    </source>
</evidence>
<sequence>MNGSLSAEGLRFGIVVSRFNSFITDRLLASAVDALERAGAASKDVDEVHVPGALELPLTAQRLAATGKYDALIAIGCVLRGETAHYDYVCSETARGLQLAQMESGLPIIFCVLTCDTLEQAIDRAGLKGGNKGFEAGLAAIEMARLSRKLRAFEAKPAPRAELRRRK</sequence>
<dbReference type="PANTHER" id="PTHR21058:SF0">
    <property type="entry name" value="6,7-DIMETHYL-8-RIBITYLLUMAZINE SYNTHASE"/>
    <property type="match status" value="1"/>
</dbReference>